<evidence type="ECO:0000313" key="3">
    <source>
        <dbReference type="EMBL" id="MBR7824765.1"/>
    </source>
</evidence>
<feature type="domain" description="PKD" evidence="2">
    <location>
        <begin position="116"/>
        <end position="169"/>
    </location>
</feature>
<dbReference type="SUPFAM" id="SSF49299">
    <property type="entry name" value="PKD domain"/>
    <property type="match status" value="1"/>
</dbReference>
<dbReference type="PROSITE" id="PS50093">
    <property type="entry name" value="PKD"/>
    <property type="match status" value="1"/>
</dbReference>
<evidence type="ECO:0000259" key="2">
    <source>
        <dbReference type="PROSITE" id="PS50093"/>
    </source>
</evidence>
<organism evidence="3 4">
    <name type="scientific">Actinospica acidithermotolerans</name>
    <dbReference type="NCBI Taxonomy" id="2828514"/>
    <lineage>
        <taxon>Bacteria</taxon>
        <taxon>Bacillati</taxon>
        <taxon>Actinomycetota</taxon>
        <taxon>Actinomycetes</taxon>
        <taxon>Catenulisporales</taxon>
        <taxon>Actinospicaceae</taxon>
        <taxon>Actinospica</taxon>
    </lineage>
</organism>
<reference evidence="3" key="1">
    <citation type="submission" date="2021-04" db="EMBL/GenBank/DDBJ databases">
        <title>Genome based classification of Actinospica acidithermotolerans sp. nov., an actinobacterium isolated from an Indonesian hot spring.</title>
        <authorList>
            <person name="Kusuma A.B."/>
            <person name="Putra K.E."/>
            <person name="Nafisah S."/>
            <person name="Loh J."/>
            <person name="Nouioui I."/>
            <person name="Goodfellow M."/>
        </authorList>
    </citation>
    <scope>NUCLEOTIDE SEQUENCE</scope>
    <source>
        <strain evidence="3">MGRD01-02</strain>
    </source>
</reference>
<accession>A0A941E275</accession>
<dbReference type="InterPro" id="IPR013783">
    <property type="entry name" value="Ig-like_fold"/>
</dbReference>
<name>A0A941E275_9ACTN</name>
<dbReference type="InterPro" id="IPR000601">
    <property type="entry name" value="PKD_dom"/>
</dbReference>
<dbReference type="Proteomes" id="UP000676325">
    <property type="component" value="Unassembled WGS sequence"/>
</dbReference>
<gene>
    <name evidence="3" type="ORF">KDK95_00475</name>
</gene>
<dbReference type="GO" id="GO:0005975">
    <property type="term" value="P:carbohydrate metabolic process"/>
    <property type="evidence" value="ECO:0007669"/>
    <property type="project" value="UniProtKB-ARBA"/>
</dbReference>
<keyword evidence="4" id="KW-1185">Reference proteome</keyword>
<feature type="chain" id="PRO_5039411253" description="PKD domain-containing protein" evidence="1">
    <location>
        <begin position="22"/>
        <end position="569"/>
    </location>
</feature>
<dbReference type="AlphaFoldDB" id="A0A941E275"/>
<evidence type="ECO:0000313" key="4">
    <source>
        <dbReference type="Proteomes" id="UP000676325"/>
    </source>
</evidence>
<evidence type="ECO:0000256" key="1">
    <source>
        <dbReference type="SAM" id="SignalP"/>
    </source>
</evidence>
<feature type="signal peptide" evidence="1">
    <location>
        <begin position="1"/>
        <end position="21"/>
    </location>
</feature>
<protein>
    <recommendedName>
        <fullName evidence="2">PKD domain-containing protein</fullName>
    </recommendedName>
</protein>
<proteinExistence type="predicted"/>
<dbReference type="Gene3D" id="2.60.40.10">
    <property type="entry name" value="Immunoglobulins"/>
    <property type="match status" value="1"/>
</dbReference>
<dbReference type="EMBL" id="JAGSOH010000001">
    <property type="protein sequence ID" value="MBR7824765.1"/>
    <property type="molecule type" value="Genomic_DNA"/>
</dbReference>
<keyword evidence="1" id="KW-0732">Signal</keyword>
<dbReference type="RefSeq" id="WP_212515915.1">
    <property type="nucleotide sequence ID" value="NZ_JAGSOH010000001.1"/>
</dbReference>
<comment type="caution">
    <text evidence="3">The sequence shown here is derived from an EMBL/GenBank/DDBJ whole genome shotgun (WGS) entry which is preliminary data.</text>
</comment>
<sequence>MQHRRILVPLALAGSFGIALAPSFAAASTTPHSAASSVFGSAASKNGALNFSSPASKSVYSRHAVSSSGIKANTTAATTNPDLTIAIGAVQTSAYGMELVAGISGLNSGSATLTVNWGDGSTPKTYTVAQGTTSLEEPYTYSAVGTYTITATLDDGSGGDTATNSVLVQTASEYTPYGPVRILDTRIGTGATKGAVAAHGTVKLQVTGAGTSGNTVPAGITAVVLNVTATQPTASGVVTAYNDEDADGYSLTAPSTSNLNFGKGQTVANLVVVPVGADGVVDLYNNSSGVTQMVADVEGYYTTSAASTYKPVTPKRILDTRKGTGTGKVAKVASDGTVTLKVAGDGTVPSTATAVQLNITVTNGTHNGNITAYAGNGTPTSTSNVNYAIGQTVANSAIVPLGTSGTGTGELSLYNSSGGTVDLIADVSGYYLPSADGGSTYVPLYEPTRLYDSRVKGNGVFDGPLSAGKTVPFPITYDTGETAFVLNATVTSTTGAGYLELYPYNSSATALPGTSTLNWVKGQTIPNTAVVSAGTVLDKNFDSYDLGMYIGGTGTAQVVLDAFGFFPSN</sequence>
<dbReference type="InterPro" id="IPR035986">
    <property type="entry name" value="PKD_dom_sf"/>
</dbReference>